<comment type="caution">
    <text evidence="2">The sequence shown here is derived from an EMBL/GenBank/DDBJ whole genome shotgun (WGS) entry which is preliminary data.</text>
</comment>
<keyword evidence="1" id="KW-1133">Transmembrane helix</keyword>
<name>A0ABP0EPN3_9LACO</name>
<gene>
    <name evidence="2" type="ORF">R54876_GBNLAHCA_00631</name>
</gene>
<dbReference type="EMBL" id="CAWVOH010000001">
    <property type="protein sequence ID" value="CAK8054071.1"/>
    <property type="molecule type" value="Genomic_DNA"/>
</dbReference>
<evidence type="ECO:0000313" key="3">
    <source>
        <dbReference type="Proteomes" id="UP001314241"/>
    </source>
</evidence>
<accession>A0ABP0EPN3</accession>
<proteinExistence type="predicted"/>
<dbReference type="SUPFAM" id="SSF54403">
    <property type="entry name" value="Cystatin/monellin"/>
    <property type="match status" value="2"/>
</dbReference>
<keyword evidence="3" id="KW-1185">Reference proteome</keyword>
<dbReference type="InterPro" id="IPR046350">
    <property type="entry name" value="Cystatin_sf"/>
</dbReference>
<keyword evidence="1" id="KW-0472">Membrane</keyword>
<organism evidence="2 3">
    <name type="scientific">Eupransor demetentiae</name>
    <dbReference type="NCBI Taxonomy" id="3109584"/>
    <lineage>
        <taxon>Bacteria</taxon>
        <taxon>Bacillati</taxon>
        <taxon>Bacillota</taxon>
        <taxon>Bacilli</taxon>
        <taxon>Lactobacillales</taxon>
        <taxon>Lactobacillaceae</taxon>
        <taxon>Eupransor</taxon>
    </lineage>
</organism>
<reference evidence="2 3" key="1">
    <citation type="submission" date="2024-01" db="EMBL/GenBank/DDBJ databases">
        <authorList>
            <person name="Botero Cardona J."/>
        </authorList>
    </citation>
    <scope>NUCLEOTIDE SEQUENCE [LARGE SCALE GENOMIC DNA]</scope>
    <source>
        <strain evidence="2 3">LMG 33000</strain>
    </source>
</reference>
<dbReference type="RefSeq" id="WP_349641613.1">
    <property type="nucleotide sequence ID" value="NZ_CAWVOH010000001.1"/>
</dbReference>
<keyword evidence="1" id="KW-0812">Transmembrane</keyword>
<dbReference type="Gene3D" id="3.10.450.40">
    <property type="match status" value="2"/>
</dbReference>
<evidence type="ECO:0000256" key="1">
    <source>
        <dbReference type="SAM" id="Phobius"/>
    </source>
</evidence>
<feature type="transmembrane region" description="Helical" evidence="1">
    <location>
        <begin position="21"/>
        <end position="43"/>
    </location>
</feature>
<dbReference type="Proteomes" id="UP001314241">
    <property type="component" value="Unassembled WGS sequence"/>
</dbReference>
<protein>
    <submittedName>
        <fullName evidence="2">Contains C-terminal PepSY domain (YpmB)</fullName>
    </submittedName>
</protein>
<evidence type="ECO:0000313" key="2">
    <source>
        <dbReference type="EMBL" id="CAK8054071.1"/>
    </source>
</evidence>
<sequence>MQFNENIKIRSRRRRRVRWSKIFMLIIAFLLVIALLLVGYAYWAMTPMSSAESRVEHLVRSKAGFVDLDQLTVNYRQGTTYGVVGTNAKGQKRVAIVQGDSNKVKTFPRSAGMSNAALKQLITTKYHPKKLYEANISMYKGVLVWEIAYENQKGQLNYLTLDFKTGKPYRVINGL</sequence>